<evidence type="ECO:0000313" key="2">
    <source>
        <dbReference type="Proteomes" id="UP000828390"/>
    </source>
</evidence>
<keyword evidence="2" id="KW-1185">Reference proteome</keyword>
<sequence>MCGESASVDLFDVNNFKDKISDSIGTFSYENVFNCDETGLNYSSLPDKTLCKGFRAEWKQDIFRARDCNASVLRQRRKVEATCDRESMHAELLQECESECSRCPVYAQLKGLDKQHGV</sequence>
<accession>A0A9D4RAH3</accession>
<reference evidence="1" key="1">
    <citation type="journal article" date="2019" name="bioRxiv">
        <title>The Genome of the Zebra Mussel, Dreissena polymorpha: A Resource for Invasive Species Research.</title>
        <authorList>
            <person name="McCartney M.A."/>
            <person name="Auch B."/>
            <person name="Kono T."/>
            <person name="Mallez S."/>
            <person name="Zhang Y."/>
            <person name="Obille A."/>
            <person name="Becker A."/>
            <person name="Abrahante J.E."/>
            <person name="Garbe J."/>
            <person name="Badalamenti J.P."/>
            <person name="Herman A."/>
            <person name="Mangelson H."/>
            <person name="Liachko I."/>
            <person name="Sullivan S."/>
            <person name="Sone E.D."/>
            <person name="Koren S."/>
            <person name="Silverstein K.A.T."/>
            <person name="Beckman K.B."/>
            <person name="Gohl D.M."/>
        </authorList>
    </citation>
    <scope>NUCLEOTIDE SEQUENCE</scope>
    <source>
        <strain evidence="1">Duluth1</strain>
        <tissue evidence="1">Whole animal</tissue>
    </source>
</reference>
<proteinExistence type="predicted"/>
<organism evidence="1 2">
    <name type="scientific">Dreissena polymorpha</name>
    <name type="common">Zebra mussel</name>
    <name type="synonym">Mytilus polymorpha</name>
    <dbReference type="NCBI Taxonomy" id="45954"/>
    <lineage>
        <taxon>Eukaryota</taxon>
        <taxon>Metazoa</taxon>
        <taxon>Spiralia</taxon>
        <taxon>Lophotrochozoa</taxon>
        <taxon>Mollusca</taxon>
        <taxon>Bivalvia</taxon>
        <taxon>Autobranchia</taxon>
        <taxon>Heteroconchia</taxon>
        <taxon>Euheterodonta</taxon>
        <taxon>Imparidentia</taxon>
        <taxon>Neoheterodontei</taxon>
        <taxon>Myida</taxon>
        <taxon>Dreissenoidea</taxon>
        <taxon>Dreissenidae</taxon>
        <taxon>Dreissena</taxon>
    </lineage>
</organism>
<dbReference type="Proteomes" id="UP000828390">
    <property type="component" value="Unassembled WGS sequence"/>
</dbReference>
<gene>
    <name evidence="1" type="ORF">DPMN_023173</name>
</gene>
<evidence type="ECO:0000313" key="1">
    <source>
        <dbReference type="EMBL" id="KAH3860278.1"/>
    </source>
</evidence>
<name>A0A9D4RAH3_DREPO</name>
<comment type="caution">
    <text evidence="1">The sequence shown here is derived from an EMBL/GenBank/DDBJ whole genome shotgun (WGS) entry which is preliminary data.</text>
</comment>
<dbReference type="EMBL" id="JAIWYP010000002">
    <property type="protein sequence ID" value="KAH3860278.1"/>
    <property type="molecule type" value="Genomic_DNA"/>
</dbReference>
<reference evidence="1" key="2">
    <citation type="submission" date="2020-11" db="EMBL/GenBank/DDBJ databases">
        <authorList>
            <person name="McCartney M.A."/>
            <person name="Auch B."/>
            <person name="Kono T."/>
            <person name="Mallez S."/>
            <person name="Becker A."/>
            <person name="Gohl D.M."/>
            <person name="Silverstein K.A.T."/>
            <person name="Koren S."/>
            <person name="Bechman K.B."/>
            <person name="Herman A."/>
            <person name="Abrahante J.E."/>
            <person name="Garbe J."/>
        </authorList>
    </citation>
    <scope>NUCLEOTIDE SEQUENCE</scope>
    <source>
        <strain evidence="1">Duluth1</strain>
        <tissue evidence="1">Whole animal</tissue>
    </source>
</reference>
<protein>
    <submittedName>
        <fullName evidence="1">Uncharacterized protein</fullName>
    </submittedName>
</protein>
<dbReference type="AlphaFoldDB" id="A0A9D4RAH3"/>